<keyword evidence="2" id="KW-1185">Reference proteome</keyword>
<dbReference type="PATRIC" id="fig|1300345.3.peg.845"/>
<organism evidence="1 2">
    <name type="scientific">Lysobacter dokdonensis DS-58</name>
    <dbReference type="NCBI Taxonomy" id="1300345"/>
    <lineage>
        <taxon>Bacteria</taxon>
        <taxon>Pseudomonadati</taxon>
        <taxon>Pseudomonadota</taxon>
        <taxon>Gammaproteobacteria</taxon>
        <taxon>Lysobacterales</taxon>
        <taxon>Lysobacteraceae</taxon>
        <taxon>Noviluteimonas</taxon>
    </lineage>
</organism>
<dbReference type="Proteomes" id="UP000030518">
    <property type="component" value="Unassembled WGS sequence"/>
</dbReference>
<dbReference type="eggNOG" id="COG3344">
    <property type="taxonomic scope" value="Bacteria"/>
</dbReference>
<dbReference type="eggNOG" id="COG0388">
    <property type="taxonomic scope" value="Bacteria"/>
</dbReference>
<accession>A0A0A2X3G7</accession>
<evidence type="ECO:0008006" key="3">
    <source>
        <dbReference type="Google" id="ProtNLM"/>
    </source>
</evidence>
<dbReference type="SUPFAM" id="SSF56317">
    <property type="entry name" value="Carbon-nitrogen hydrolase"/>
    <property type="match status" value="1"/>
</dbReference>
<dbReference type="Gene3D" id="3.60.110.10">
    <property type="entry name" value="Carbon-nitrogen hydrolase"/>
    <property type="match status" value="1"/>
</dbReference>
<dbReference type="AlphaFoldDB" id="A0A0A2X3G7"/>
<evidence type="ECO:0000313" key="1">
    <source>
        <dbReference type="EMBL" id="KGQ19764.1"/>
    </source>
</evidence>
<dbReference type="OrthoDB" id="9793236at2"/>
<sequence length="1052" mass="117074">MDFSAIESWSSIEAGHLFYAYRKAKSDCFYDRTPDSAERFVRYEEDLARNLSSLFERLRAGQVLNVLGVSHDSVRVVAKKLSVESRTTQLEQEDKESLVEPTPGHAFFSDADRAFARMLRHSKVVPEFRLIGDFNVDIHVLSALWIATVGDKLDKALRPSAYGARLRRTRPEPGARDGEVGNFHTEALGSFQPYFMPYKRWREGGLAAIRSELKAERQVVAMSLDLANYYHQIDPAFLGDPKFFSSLGVELTPWESQFNADFVQFLLNWSSVAAGRLMELGATIMSGKAGIPIGIAATRVISNALLAELDADIETGVAPVYYGRYVDDIFLVLRDPGHLLDAGDVLRYIANRTTSFPRDFGAGAIQLQLRGGYQGESILALQQSKQKAFFLTGRAGLDLLDSIEAQIRSVSSERRLMPSPDKLSSMASAKVLSAAASGGEEADTLRRADGLSVRRLSWALQLRAVEILARDLKHQDWKKEREEFYRFSRSHILRADKILDHFDYLARLLSLAVAMTDWSEAKQLYDAAVFALKELQGKTHGEARVNGIDSASLPGLWTGIFETLADFARDAILSSIRWNTVTCTPHVLPPVAIKLCRELGLSGDSEIEARALAYREADLAKTPYKQHIRIAAARHRPAIDGEGMVTAEYAHLSDLLDFLNKCEETPNSIAAARVNERLRGMANGVASLLPYVFPTRPYSTQEISLFLPEHCVLGDEQESARNWARFTRAVRGSWVWGVTSASSRVRSAGFAGNKDRDVAYLGDGETDKPIHLGISSLLTEDSTWSLGAAGKPDVSRERYARIECIVNQAIQAKPRPTYLLLPELSLPDRWIDTVAGMLSNAGIGLIAGLDYQISKEGSIHSSAVLVLSDTRLGYPASVEIRQVKSLPAPGEDKNLQKDFGLNWTELPLNKPVYVHRGLAFGVLVCSELQNVSHRLQFQGDVDCLMVLSWNPDIETFSALVESASLDVHASIALVNNRRYGDSRVRVPAKKAHLRDVCRLRGGKNEHLVVVELQVDDLRSFQSRANRWPEESDPFKPVPESFEIAPYRWRVPK</sequence>
<gene>
    <name evidence="1" type="ORF">LF41_2266</name>
</gene>
<proteinExistence type="predicted"/>
<evidence type="ECO:0000313" key="2">
    <source>
        <dbReference type="Proteomes" id="UP000030518"/>
    </source>
</evidence>
<dbReference type="InterPro" id="IPR036526">
    <property type="entry name" value="C-N_Hydrolase_sf"/>
</dbReference>
<name>A0A0A2X3G7_9GAMM</name>
<protein>
    <recommendedName>
        <fullName evidence="3">RNA-directed DNA polymerase</fullName>
    </recommendedName>
</protein>
<dbReference type="CDD" id="cd01646">
    <property type="entry name" value="RT_Bac_retron_I"/>
    <property type="match status" value="1"/>
</dbReference>
<reference evidence="1 2" key="1">
    <citation type="submission" date="2014-09" db="EMBL/GenBank/DDBJ databases">
        <title>Genome sequences of Lysobacter dokdonensis DS-58.</title>
        <authorList>
            <person name="Kim J.F."/>
            <person name="Kwak M.-J."/>
        </authorList>
    </citation>
    <scope>NUCLEOTIDE SEQUENCE [LARGE SCALE GENOMIC DNA]</scope>
    <source>
        <strain evidence="1 2">DS-58</strain>
    </source>
</reference>
<dbReference type="EMBL" id="JRKJ01000005">
    <property type="protein sequence ID" value="KGQ19764.1"/>
    <property type="molecule type" value="Genomic_DNA"/>
</dbReference>
<dbReference type="RefSeq" id="WP_036166526.1">
    <property type="nucleotide sequence ID" value="NZ_JRKJ01000005.1"/>
</dbReference>
<comment type="caution">
    <text evidence="1">The sequence shown here is derived from an EMBL/GenBank/DDBJ whole genome shotgun (WGS) entry which is preliminary data.</text>
</comment>